<evidence type="ECO:0000313" key="2">
    <source>
        <dbReference type="Proteomes" id="UP000828390"/>
    </source>
</evidence>
<gene>
    <name evidence="1" type="ORF">DPMN_024013</name>
</gene>
<dbReference type="AlphaFoldDB" id="A0A9D4LN46"/>
<protein>
    <submittedName>
        <fullName evidence="1">Uncharacterized protein</fullName>
    </submittedName>
</protein>
<dbReference type="EMBL" id="JAIWYP010000002">
    <property type="protein sequence ID" value="KAH3861085.1"/>
    <property type="molecule type" value="Genomic_DNA"/>
</dbReference>
<reference evidence="1" key="1">
    <citation type="journal article" date="2019" name="bioRxiv">
        <title>The Genome of the Zebra Mussel, Dreissena polymorpha: A Resource for Invasive Species Research.</title>
        <authorList>
            <person name="McCartney M.A."/>
            <person name="Auch B."/>
            <person name="Kono T."/>
            <person name="Mallez S."/>
            <person name="Zhang Y."/>
            <person name="Obille A."/>
            <person name="Becker A."/>
            <person name="Abrahante J.E."/>
            <person name="Garbe J."/>
            <person name="Badalamenti J.P."/>
            <person name="Herman A."/>
            <person name="Mangelson H."/>
            <person name="Liachko I."/>
            <person name="Sullivan S."/>
            <person name="Sone E.D."/>
            <person name="Koren S."/>
            <person name="Silverstein K.A.T."/>
            <person name="Beckman K.B."/>
            <person name="Gohl D.M."/>
        </authorList>
    </citation>
    <scope>NUCLEOTIDE SEQUENCE</scope>
    <source>
        <strain evidence="1">Duluth1</strain>
        <tissue evidence="1">Whole animal</tissue>
    </source>
</reference>
<sequence length="51" mass="5956">MYAPTTELNADMMKQLGVIPTEPYEQENERATKGNFDTQYGQIAQKEIFWK</sequence>
<keyword evidence="2" id="KW-1185">Reference proteome</keyword>
<organism evidence="1 2">
    <name type="scientific">Dreissena polymorpha</name>
    <name type="common">Zebra mussel</name>
    <name type="synonym">Mytilus polymorpha</name>
    <dbReference type="NCBI Taxonomy" id="45954"/>
    <lineage>
        <taxon>Eukaryota</taxon>
        <taxon>Metazoa</taxon>
        <taxon>Spiralia</taxon>
        <taxon>Lophotrochozoa</taxon>
        <taxon>Mollusca</taxon>
        <taxon>Bivalvia</taxon>
        <taxon>Autobranchia</taxon>
        <taxon>Heteroconchia</taxon>
        <taxon>Euheterodonta</taxon>
        <taxon>Imparidentia</taxon>
        <taxon>Neoheterodontei</taxon>
        <taxon>Myida</taxon>
        <taxon>Dreissenoidea</taxon>
        <taxon>Dreissenidae</taxon>
        <taxon>Dreissena</taxon>
    </lineage>
</organism>
<accession>A0A9D4LN46</accession>
<dbReference type="Proteomes" id="UP000828390">
    <property type="component" value="Unassembled WGS sequence"/>
</dbReference>
<name>A0A9D4LN46_DREPO</name>
<proteinExistence type="predicted"/>
<evidence type="ECO:0000313" key="1">
    <source>
        <dbReference type="EMBL" id="KAH3861085.1"/>
    </source>
</evidence>
<comment type="caution">
    <text evidence="1">The sequence shown here is derived from an EMBL/GenBank/DDBJ whole genome shotgun (WGS) entry which is preliminary data.</text>
</comment>
<reference evidence="1" key="2">
    <citation type="submission" date="2020-11" db="EMBL/GenBank/DDBJ databases">
        <authorList>
            <person name="McCartney M.A."/>
            <person name="Auch B."/>
            <person name="Kono T."/>
            <person name="Mallez S."/>
            <person name="Becker A."/>
            <person name="Gohl D.M."/>
            <person name="Silverstein K.A.T."/>
            <person name="Koren S."/>
            <person name="Bechman K.B."/>
            <person name="Herman A."/>
            <person name="Abrahante J.E."/>
            <person name="Garbe J."/>
        </authorList>
    </citation>
    <scope>NUCLEOTIDE SEQUENCE</scope>
    <source>
        <strain evidence="1">Duluth1</strain>
        <tissue evidence="1">Whole animal</tissue>
    </source>
</reference>